<evidence type="ECO:0000313" key="4">
    <source>
        <dbReference type="EMBL" id="WXA96852.1"/>
    </source>
</evidence>
<accession>A0ABZ2KDV4</accession>
<evidence type="ECO:0000313" key="5">
    <source>
        <dbReference type="Proteomes" id="UP001379533"/>
    </source>
</evidence>
<dbReference type="GO" id="GO:0005524">
    <property type="term" value="F:ATP binding"/>
    <property type="evidence" value="ECO:0007669"/>
    <property type="project" value="UniProtKB-KW"/>
</dbReference>
<dbReference type="Gene3D" id="3.40.50.300">
    <property type="entry name" value="P-loop containing nucleotide triphosphate hydrolases"/>
    <property type="match status" value="1"/>
</dbReference>
<dbReference type="EMBL" id="CP089982">
    <property type="protein sequence ID" value="WXA96763.1"/>
    <property type="molecule type" value="Genomic_DNA"/>
</dbReference>
<dbReference type="PIRSF" id="PIRSF003073">
    <property type="entry name" value="DNAC_TnpB_IstB"/>
    <property type="match status" value="1"/>
</dbReference>
<reference evidence="4 5" key="1">
    <citation type="submission" date="2021-12" db="EMBL/GenBank/DDBJ databases">
        <title>Discovery of the Pendulisporaceae a myxobacterial family with distinct sporulation behavior and unique specialized metabolism.</title>
        <authorList>
            <person name="Garcia R."/>
            <person name="Popoff A."/>
            <person name="Bader C.D."/>
            <person name="Loehr J."/>
            <person name="Walesch S."/>
            <person name="Walt C."/>
            <person name="Boldt J."/>
            <person name="Bunk B."/>
            <person name="Haeckl F.J.F.P.J."/>
            <person name="Gunesch A.P."/>
            <person name="Birkelbach J."/>
            <person name="Nuebel U."/>
            <person name="Pietschmann T."/>
            <person name="Bach T."/>
            <person name="Mueller R."/>
        </authorList>
    </citation>
    <scope>NUCLEOTIDE SEQUENCE [LARGE SCALE GENOMIC DNA]</scope>
    <source>
        <strain evidence="4 5">MSr12523</strain>
    </source>
</reference>
<organism evidence="4 5">
    <name type="scientific">Pendulispora brunnea</name>
    <dbReference type="NCBI Taxonomy" id="2905690"/>
    <lineage>
        <taxon>Bacteria</taxon>
        <taxon>Pseudomonadati</taxon>
        <taxon>Myxococcota</taxon>
        <taxon>Myxococcia</taxon>
        <taxon>Myxococcales</taxon>
        <taxon>Sorangiineae</taxon>
        <taxon>Pendulisporaceae</taxon>
        <taxon>Pendulispora</taxon>
    </lineage>
</organism>
<feature type="compositionally biased region" description="Basic and acidic residues" evidence="1">
    <location>
        <begin position="243"/>
        <end position="256"/>
    </location>
</feature>
<keyword evidence="5" id="KW-1185">Reference proteome</keyword>
<dbReference type="InterPro" id="IPR002611">
    <property type="entry name" value="IstB_ATP-bd"/>
</dbReference>
<dbReference type="CDD" id="cd00009">
    <property type="entry name" value="AAA"/>
    <property type="match status" value="1"/>
</dbReference>
<sequence length="272" mass="30845">MTAPIDPELIAVLKRLRLGRIALTLPERLVLAEKQSMSHEELLLLVLTDEIARREASATDNRVRAAELHPDMRLELWDKTAKVSFDKRLLATLTSLRFLEEHQHVVILGSVGVGKTFLSNALGHIACKHGYGVRFLRADAMLKLLKQSRLDNSRDAEMAALTSVDLLILDDFALDAMSKEESKDVYQLFLERTGRASMIVTSNRDTAEWLAMFDDVLLAQSAVDRFKNAAYDFVVEGESYRPRLKPQLDPDTKELVSPRNKPPVNPRSRRRR</sequence>
<dbReference type="EMBL" id="CP089982">
    <property type="protein sequence ID" value="WXA96852.1"/>
    <property type="molecule type" value="Genomic_DNA"/>
</dbReference>
<dbReference type="InterPro" id="IPR028350">
    <property type="entry name" value="DNAC/IstB-like"/>
</dbReference>
<feature type="region of interest" description="Disordered" evidence="1">
    <location>
        <begin position="243"/>
        <end position="272"/>
    </location>
</feature>
<dbReference type="PANTHER" id="PTHR30050:SF4">
    <property type="entry name" value="ATP-BINDING PROTEIN RV3427C IN INSERTION SEQUENCE-RELATED"/>
    <property type="match status" value="1"/>
</dbReference>
<dbReference type="Proteomes" id="UP001379533">
    <property type="component" value="Chromosome"/>
</dbReference>
<proteinExistence type="predicted"/>
<evidence type="ECO:0000313" key="3">
    <source>
        <dbReference type="EMBL" id="WXA96763.1"/>
    </source>
</evidence>
<dbReference type="RefSeq" id="WP_394847379.1">
    <property type="nucleotide sequence ID" value="NZ_CP089982.1"/>
</dbReference>
<gene>
    <name evidence="3" type="ORF">LZC95_07930</name>
    <name evidence="4" type="ORF">LZC95_08380</name>
</gene>
<dbReference type="PANTHER" id="PTHR30050">
    <property type="entry name" value="CHROMOSOMAL REPLICATION INITIATOR PROTEIN DNAA"/>
    <property type="match status" value="1"/>
</dbReference>
<dbReference type="Pfam" id="PF01695">
    <property type="entry name" value="IstB_IS21"/>
    <property type="match status" value="1"/>
</dbReference>
<name>A0ABZ2KDV4_9BACT</name>
<keyword evidence="4" id="KW-0067">ATP-binding</keyword>
<dbReference type="InterPro" id="IPR027417">
    <property type="entry name" value="P-loop_NTPase"/>
</dbReference>
<evidence type="ECO:0000256" key="1">
    <source>
        <dbReference type="SAM" id="MobiDB-lite"/>
    </source>
</evidence>
<protein>
    <submittedName>
        <fullName evidence="4">ATP-binding protein</fullName>
    </submittedName>
</protein>
<keyword evidence="4" id="KW-0547">Nucleotide-binding</keyword>
<feature type="domain" description="IstB-like ATP-binding" evidence="2">
    <location>
        <begin position="12"/>
        <end position="245"/>
    </location>
</feature>
<evidence type="ECO:0000259" key="2">
    <source>
        <dbReference type="Pfam" id="PF01695"/>
    </source>
</evidence>
<dbReference type="SUPFAM" id="SSF52540">
    <property type="entry name" value="P-loop containing nucleoside triphosphate hydrolases"/>
    <property type="match status" value="1"/>
</dbReference>